<keyword evidence="2" id="KW-1185">Reference proteome</keyword>
<dbReference type="RefSeq" id="WP_132010839.1">
    <property type="nucleotide sequence ID" value="NZ_SLWL01000030.1"/>
</dbReference>
<dbReference type="AlphaFoldDB" id="A0A4R2GGW0"/>
<proteinExistence type="predicted"/>
<dbReference type="EMBL" id="SLWL01000030">
    <property type="protein sequence ID" value="TCO07609.1"/>
    <property type="molecule type" value="Genomic_DNA"/>
</dbReference>
<evidence type="ECO:0000313" key="1">
    <source>
        <dbReference type="EMBL" id="TCO07609.1"/>
    </source>
</evidence>
<protein>
    <submittedName>
        <fullName evidence="1">Uncharacterized protein</fullName>
    </submittedName>
</protein>
<sequence length="66" mass="6808">MLSFLGSPQDPLTPLSGRGPLFAAGVAGDVTFADVGEAEAFICRIAPSEDDAALLYADLSRAAYCD</sequence>
<reference evidence="1 2" key="1">
    <citation type="submission" date="2019-03" db="EMBL/GenBank/DDBJ databases">
        <title>Genomic Encyclopedia of Type Strains, Phase IV (KMG-IV): sequencing the most valuable type-strain genomes for metagenomic binning, comparative biology and taxonomic classification.</title>
        <authorList>
            <person name="Goeker M."/>
        </authorList>
    </citation>
    <scope>NUCLEOTIDE SEQUENCE [LARGE SCALE GENOMIC DNA]</scope>
    <source>
        <strain evidence="1 2">DSM 22958</strain>
    </source>
</reference>
<comment type="caution">
    <text evidence="1">The sequence shown here is derived from an EMBL/GenBank/DDBJ whole genome shotgun (WGS) entry which is preliminary data.</text>
</comment>
<gene>
    <name evidence="1" type="ORF">EV666_13020</name>
</gene>
<dbReference type="Proteomes" id="UP000294881">
    <property type="component" value="Unassembled WGS sequence"/>
</dbReference>
<name>A0A4R2GGW0_9HYPH</name>
<accession>A0A4R2GGW0</accession>
<evidence type="ECO:0000313" key="2">
    <source>
        <dbReference type="Proteomes" id="UP000294881"/>
    </source>
</evidence>
<feature type="non-terminal residue" evidence="1">
    <location>
        <position position="66"/>
    </location>
</feature>
<organism evidence="1 2">
    <name type="scientific">Camelimonas lactis</name>
    <dbReference type="NCBI Taxonomy" id="659006"/>
    <lineage>
        <taxon>Bacteria</taxon>
        <taxon>Pseudomonadati</taxon>
        <taxon>Pseudomonadota</taxon>
        <taxon>Alphaproteobacteria</taxon>
        <taxon>Hyphomicrobiales</taxon>
        <taxon>Chelatococcaceae</taxon>
        <taxon>Camelimonas</taxon>
    </lineage>
</organism>